<dbReference type="InterPro" id="IPR007410">
    <property type="entry name" value="LpqE-like"/>
</dbReference>
<protein>
    <recommendedName>
        <fullName evidence="4">Copper chaperone PCu(A)C</fullName>
    </recommendedName>
</protein>
<organism evidence="2 3">
    <name type="scientific">Pigmentiphaga humi</name>
    <dbReference type="NCBI Taxonomy" id="2478468"/>
    <lineage>
        <taxon>Bacteria</taxon>
        <taxon>Pseudomonadati</taxon>
        <taxon>Pseudomonadota</taxon>
        <taxon>Betaproteobacteria</taxon>
        <taxon>Burkholderiales</taxon>
        <taxon>Alcaligenaceae</taxon>
        <taxon>Pigmentiphaga</taxon>
    </lineage>
</organism>
<feature type="signal peptide" evidence="1">
    <location>
        <begin position="1"/>
        <end position="22"/>
    </location>
</feature>
<sequence length="163" mass="16892">MQIRHALLSTLFSLLAASPAWSHGYTAGDIAIGHPWARATVAGQPAGGGFLKLTAGGGGDTLLAVRSEVSARAELHTMKMDGDIMRMRQVDEIPVPAGQTVELKPGGYHIMFMQLKAPLKAGTSFPATLVFRKAGEVKVDFKVEAAGAAAGGHGMSGHGGHAH</sequence>
<dbReference type="EMBL" id="UWPJ01000018">
    <property type="protein sequence ID" value="VCU70342.1"/>
    <property type="molecule type" value="Genomic_DNA"/>
</dbReference>
<reference evidence="2 3" key="1">
    <citation type="submission" date="2018-10" db="EMBL/GenBank/DDBJ databases">
        <authorList>
            <person name="Criscuolo A."/>
        </authorList>
    </citation>
    <scope>NUCLEOTIDE SEQUENCE [LARGE SCALE GENOMIC DNA]</scope>
    <source>
        <strain evidence="2">DnA1</strain>
    </source>
</reference>
<dbReference type="PANTHER" id="PTHR36302:SF1">
    <property type="entry name" value="COPPER CHAPERONE PCU(A)C"/>
    <property type="match status" value="1"/>
</dbReference>
<keyword evidence="3" id="KW-1185">Reference proteome</keyword>
<dbReference type="PANTHER" id="PTHR36302">
    <property type="entry name" value="BLR7088 PROTEIN"/>
    <property type="match status" value="1"/>
</dbReference>
<name>A0A3P4B2R3_9BURK</name>
<dbReference type="RefSeq" id="WP_124079853.1">
    <property type="nucleotide sequence ID" value="NZ_UWPJ01000018.1"/>
</dbReference>
<evidence type="ECO:0000256" key="1">
    <source>
        <dbReference type="SAM" id="SignalP"/>
    </source>
</evidence>
<gene>
    <name evidence="2" type="ORF">PIGHUM_02413</name>
</gene>
<dbReference type="OrthoDB" id="9796962at2"/>
<evidence type="ECO:0000313" key="2">
    <source>
        <dbReference type="EMBL" id="VCU70342.1"/>
    </source>
</evidence>
<keyword evidence="1" id="KW-0732">Signal</keyword>
<accession>A0A3P4B2R3</accession>
<dbReference type="Pfam" id="PF04314">
    <property type="entry name" value="PCuAC"/>
    <property type="match status" value="1"/>
</dbReference>
<evidence type="ECO:0000313" key="3">
    <source>
        <dbReference type="Proteomes" id="UP000277294"/>
    </source>
</evidence>
<dbReference type="InterPro" id="IPR036182">
    <property type="entry name" value="PCuAC_sf"/>
</dbReference>
<proteinExistence type="predicted"/>
<dbReference type="AlphaFoldDB" id="A0A3P4B2R3"/>
<feature type="chain" id="PRO_5018258288" description="Copper chaperone PCu(A)C" evidence="1">
    <location>
        <begin position="23"/>
        <end position="163"/>
    </location>
</feature>
<dbReference type="Gene3D" id="2.60.40.1890">
    <property type="entry name" value="PCu(A)C copper chaperone"/>
    <property type="match status" value="1"/>
</dbReference>
<evidence type="ECO:0008006" key="4">
    <source>
        <dbReference type="Google" id="ProtNLM"/>
    </source>
</evidence>
<dbReference type="SUPFAM" id="SSF110087">
    <property type="entry name" value="DR1885-like metal-binding protein"/>
    <property type="match status" value="1"/>
</dbReference>
<dbReference type="Proteomes" id="UP000277294">
    <property type="component" value="Unassembled WGS sequence"/>
</dbReference>
<dbReference type="InterPro" id="IPR058248">
    <property type="entry name" value="Lxx211020-like"/>
</dbReference>